<dbReference type="PANTHER" id="PTHR48207">
    <property type="entry name" value="SUCCINATE--HYDROXYMETHYLGLUTARATE COA-TRANSFERASE"/>
    <property type="match status" value="1"/>
</dbReference>
<protein>
    <recommendedName>
        <fullName evidence="5">CoA transferase</fullName>
    </recommendedName>
</protein>
<dbReference type="InterPro" id="IPR003673">
    <property type="entry name" value="CoA-Trfase_fam_III"/>
</dbReference>
<dbReference type="EMBL" id="JADGJW010000155">
    <property type="protein sequence ID" value="KAJ3222879.1"/>
    <property type="molecule type" value="Genomic_DNA"/>
</dbReference>
<keyword evidence="4" id="KW-1185">Reference proteome</keyword>
<dbReference type="Pfam" id="PF02515">
    <property type="entry name" value="CoA_transf_3"/>
    <property type="match status" value="1"/>
</dbReference>
<organism evidence="3 4">
    <name type="scientific">Clydaea vesicula</name>
    <dbReference type="NCBI Taxonomy" id="447962"/>
    <lineage>
        <taxon>Eukaryota</taxon>
        <taxon>Fungi</taxon>
        <taxon>Fungi incertae sedis</taxon>
        <taxon>Chytridiomycota</taxon>
        <taxon>Chytridiomycota incertae sedis</taxon>
        <taxon>Chytridiomycetes</taxon>
        <taxon>Lobulomycetales</taxon>
        <taxon>Lobulomycetaceae</taxon>
        <taxon>Clydaea</taxon>
    </lineage>
</organism>
<sequence>MRNYANRSGSLDGIRVLDLTRILAGPFCTQILGDMGAEIIKVESKNGDDTRRWGPPFVECNDDKPAESAYFLGINRNKKSVTIDFKTEKGRDLIKKLAVKSDILIENFLPNKLKSFGICYEELKIVNPKLIYCSITGYGPDGPYSGKPGYDAVISAAAGLMHITGEEGGTPVKVGVAITDVTTGLYAHGAVLAALYKRTLTGKGQKIDVSLLETQVATLVNVAHDYLLCGVEGTRMGTSHPSIVPYQCFRTKDSYIMVGVGNDKQFASFCEDIETAELASNPKFRTNALRVANRKELVQLLNEVFAKKTTKDWENIFNTKNAFPFSKVNNIKETFENEQVLHRNMVVQVKHPRIKEKLKLVGIPVKFSDNISSIRLPPPALGQHSQEVLSEVLDISTDDIQKLILEGVI</sequence>
<dbReference type="InterPro" id="IPR050483">
    <property type="entry name" value="CoA-transferase_III_domain"/>
</dbReference>
<evidence type="ECO:0008006" key="5">
    <source>
        <dbReference type="Google" id="ProtNLM"/>
    </source>
</evidence>
<comment type="similarity">
    <text evidence="1">Belongs to the CoA-transferase III family.</text>
</comment>
<dbReference type="Gene3D" id="3.30.1540.10">
    <property type="entry name" value="formyl-coa transferase, domain 3"/>
    <property type="match status" value="1"/>
</dbReference>
<dbReference type="SUPFAM" id="SSF89796">
    <property type="entry name" value="CoA-transferase family III (CaiB/BaiF)"/>
    <property type="match status" value="1"/>
</dbReference>
<dbReference type="GO" id="GO:0047369">
    <property type="term" value="F:succinate-hydroxymethylglutarate CoA-transferase activity"/>
    <property type="evidence" value="ECO:0007669"/>
    <property type="project" value="TreeGrafter"/>
</dbReference>
<dbReference type="InterPro" id="IPR023606">
    <property type="entry name" value="CoA-Trfase_III_dom_1_sf"/>
</dbReference>
<name>A0AAD5U6L2_9FUNG</name>
<dbReference type="AlphaFoldDB" id="A0AAD5U6L2"/>
<proteinExistence type="inferred from homology"/>
<evidence type="ECO:0000313" key="3">
    <source>
        <dbReference type="EMBL" id="KAJ3222879.1"/>
    </source>
</evidence>
<reference evidence="3" key="1">
    <citation type="submission" date="2020-05" db="EMBL/GenBank/DDBJ databases">
        <title>Phylogenomic resolution of chytrid fungi.</title>
        <authorList>
            <person name="Stajich J.E."/>
            <person name="Amses K."/>
            <person name="Simmons R."/>
            <person name="Seto K."/>
            <person name="Myers J."/>
            <person name="Bonds A."/>
            <person name="Quandt C.A."/>
            <person name="Barry K."/>
            <person name="Liu P."/>
            <person name="Grigoriev I."/>
            <person name="Longcore J.E."/>
            <person name="James T.Y."/>
        </authorList>
    </citation>
    <scope>NUCLEOTIDE SEQUENCE</scope>
    <source>
        <strain evidence="3">JEL0476</strain>
    </source>
</reference>
<keyword evidence="2" id="KW-0808">Transferase</keyword>
<evidence type="ECO:0000256" key="1">
    <source>
        <dbReference type="ARBA" id="ARBA00008383"/>
    </source>
</evidence>
<dbReference type="Proteomes" id="UP001211065">
    <property type="component" value="Unassembled WGS sequence"/>
</dbReference>
<dbReference type="GO" id="GO:0005739">
    <property type="term" value="C:mitochondrion"/>
    <property type="evidence" value="ECO:0007669"/>
    <property type="project" value="TreeGrafter"/>
</dbReference>
<dbReference type="InterPro" id="IPR044855">
    <property type="entry name" value="CoA-Trfase_III_dom3_sf"/>
</dbReference>
<evidence type="ECO:0000256" key="2">
    <source>
        <dbReference type="ARBA" id="ARBA00022679"/>
    </source>
</evidence>
<dbReference type="Gene3D" id="3.40.50.10540">
    <property type="entry name" value="Crotonobetainyl-coa:carnitine coa-transferase, domain 1"/>
    <property type="match status" value="1"/>
</dbReference>
<dbReference type="PANTHER" id="PTHR48207:SF3">
    <property type="entry name" value="SUCCINATE--HYDROXYMETHYLGLUTARATE COA-TRANSFERASE"/>
    <property type="match status" value="1"/>
</dbReference>
<gene>
    <name evidence="3" type="ORF">HK099_001803</name>
</gene>
<evidence type="ECO:0000313" key="4">
    <source>
        <dbReference type="Proteomes" id="UP001211065"/>
    </source>
</evidence>
<accession>A0AAD5U6L2</accession>
<comment type="caution">
    <text evidence="3">The sequence shown here is derived from an EMBL/GenBank/DDBJ whole genome shotgun (WGS) entry which is preliminary data.</text>
</comment>